<dbReference type="OrthoDB" id="544298at2759"/>
<dbReference type="Proteomes" id="UP000070121">
    <property type="component" value="Unassembled WGS sequence"/>
</dbReference>
<protein>
    <recommendedName>
        <fullName evidence="3">Heterokaryon incompatibility domain-containing protein</fullName>
    </recommendedName>
</protein>
<evidence type="ECO:0008006" key="3">
    <source>
        <dbReference type="Google" id="ProtNLM"/>
    </source>
</evidence>
<gene>
    <name evidence="1" type="ORF">CSAL01_10288</name>
</gene>
<accession>A0A135UGR4</accession>
<proteinExistence type="predicted"/>
<dbReference type="AlphaFoldDB" id="A0A135UGR4"/>
<comment type="caution">
    <text evidence="1">The sequence shown here is derived from an EMBL/GenBank/DDBJ whole genome shotgun (WGS) entry which is preliminary data.</text>
</comment>
<dbReference type="EMBL" id="JFFI01001486">
    <property type="protein sequence ID" value="KXH59575.1"/>
    <property type="molecule type" value="Genomic_DNA"/>
</dbReference>
<organism evidence="1 2">
    <name type="scientific">Colletotrichum salicis</name>
    <dbReference type="NCBI Taxonomy" id="1209931"/>
    <lineage>
        <taxon>Eukaryota</taxon>
        <taxon>Fungi</taxon>
        <taxon>Dikarya</taxon>
        <taxon>Ascomycota</taxon>
        <taxon>Pezizomycotina</taxon>
        <taxon>Sordariomycetes</taxon>
        <taxon>Hypocreomycetidae</taxon>
        <taxon>Glomerellales</taxon>
        <taxon>Glomerellaceae</taxon>
        <taxon>Colletotrichum</taxon>
        <taxon>Colletotrichum acutatum species complex</taxon>
    </lineage>
</organism>
<dbReference type="PANTHER" id="PTHR33112">
    <property type="entry name" value="DOMAIN PROTEIN, PUTATIVE-RELATED"/>
    <property type="match status" value="1"/>
</dbReference>
<evidence type="ECO:0000313" key="2">
    <source>
        <dbReference type="Proteomes" id="UP000070121"/>
    </source>
</evidence>
<keyword evidence="2" id="KW-1185">Reference proteome</keyword>
<sequence length="779" mass="86166">MSRYFPHTAYAEDQPLAGTILTVHVLTRGYTTGTVVGLGIAAASGVASRIRGTKPVPAAAVAAAPFPTSATTTSTATAALRSSGLHTFLRKSGTASAISLGFTGVTMLARMYGREDIEWRDRAWRLMESRSQLEVDDWTYGGAAAGIAALGIARAAGVKGSALGVRVVGGAAGLGSLAGTVGYMVWRYGVHGGKYPDSEFLKVVSSTAQSNDMLDCDICHQIRTHLEKSPSNRRHFHVGLGSFKEALSSNCSRHLPLVKSFHNLCNQPKQSLSGDSADVRIWFHGPGVLYFAESMGTGGRFDELLLVRKESIPNHPGIARVLDLEWIDTSVVKLWMKQRAFSHGTKCVNPRCLIPGAGCEFYVGLSYRWGKSPGLQIHMDTISKLQTPGAIDDPVIASHLAPIVRHAAHLTIWNEQLHLGIETGKYIDPRIGEIMRGMPNLYSFSNLVGNYNTRSLTYDEDALPSISGLLCVISRCFSGGFLYGLPEMYFEAALSWEPHLNQTDLRRRTVSNRPNASQLSPCGLPSWSWVGWEGLISVGRHEAGPVNPRAYSIKETIPITTPSWLENRQAYKDFTRPLPPRWTRQEIPEVTSPGYGEERHENVLLYPDGCGKYAFRHSSMSDDDDKHLWHWPFPVPDIQESTQPFMPEQTLYISCDTRRAHVSAFRTNEKNDISLYSDENEVGVLRLRNKDELESFSRLDAGWAAAKAVELVAICRVRNHRKTFDETVQFFTRPFTVTEEYVVLWVEWIDGVAYRLASGHVDKAAWEGLPLEDVSLILG</sequence>
<dbReference type="PANTHER" id="PTHR33112:SF1">
    <property type="entry name" value="HETEROKARYON INCOMPATIBILITY DOMAIN-CONTAINING PROTEIN"/>
    <property type="match status" value="1"/>
</dbReference>
<evidence type="ECO:0000313" key="1">
    <source>
        <dbReference type="EMBL" id="KXH59575.1"/>
    </source>
</evidence>
<reference evidence="1 2" key="1">
    <citation type="submission" date="2014-02" db="EMBL/GenBank/DDBJ databases">
        <title>The genome sequence of Colletotrichum salicis CBS 607.94.</title>
        <authorList>
            <person name="Baroncelli R."/>
            <person name="Thon M.R."/>
        </authorList>
    </citation>
    <scope>NUCLEOTIDE SEQUENCE [LARGE SCALE GENOMIC DNA]</scope>
    <source>
        <strain evidence="1 2">CBS 607.94</strain>
    </source>
</reference>
<name>A0A135UGR4_9PEZI</name>